<evidence type="ECO:0000256" key="1">
    <source>
        <dbReference type="ARBA" id="ARBA00004569"/>
    </source>
</evidence>
<evidence type="ECO:0000313" key="9">
    <source>
        <dbReference type="Proteomes" id="UP001562357"/>
    </source>
</evidence>
<dbReference type="Pfam" id="PF08367">
    <property type="entry name" value="M16C_assoc"/>
    <property type="match status" value="1"/>
</dbReference>
<dbReference type="Proteomes" id="UP001562357">
    <property type="component" value="Unassembled WGS sequence"/>
</dbReference>
<dbReference type="Pfam" id="PF00675">
    <property type="entry name" value="Peptidase_M16"/>
    <property type="match status" value="1"/>
</dbReference>
<comment type="subunit">
    <text evidence="3">Monomer and homodimer; homodimerization is induced by binding of the substrate.</text>
</comment>
<dbReference type="InterPro" id="IPR007863">
    <property type="entry name" value="Peptidase_M16_C"/>
</dbReference>
<dbReference type="Gene3D" id="3.30.830.10">
    <property type="entry name" value="Metalloenzyme, LuxS/M16 peptidase-like"/>
    <property type="match status" value="4"/>
</dbReference>
<keyword evidence="8" id="KW-0378">Hydrolase</keyword>
<comment type="function">
    <text evidence="6">Degrades mitochondrial transit peptides after their cleavage in the intermembrane space or in the matrix, and presequence peptides; clearance of these peptides is required to keep the presequence processing machinery running. Preferentially cleaves the N-terminal side of paired basic amino acid residues. Also degrades other unstructured peptides. May function as an ATP-dependent peptidase as opposed to a metalloendopeptidase.</text>
</comment>
<keyword evidence="8" id="KW-0645">Protease</keyword>
<dbReference type="PANTHER" id="PTHR43016">
    <property type="entry name" value="PRESEQUENCE PROTEASE"/>
    <property type="match status" value="1"/>
</dbReference>
<organism evidence="8 9">
    <name type="scientific">Epichloe bromicola</name>
    <dbReference type="NCBI Taxonomy" id="79588"/>
    <lineage>
        <taxon>Eukaryota</taxon>
        <taxon>Fungi</taxon>
        <taxon>Dikarya</taxon>
        <taxon>Ascomycota</taxon>
        <taxon>Pezizomycotina</taxon>
        <taxon>Sordariomycetes</taxon>
        <taxon>Hypocreomycetidae</taxon>
        <taxon>Hypocreales</taxon>
        <taxon>Clavicipitaceae</taxon>
        <taxon>Epichloe</taxon>
    </lineage>
</organism>
<dbReference type="EMBL" id="BAAFGZ010000078">
    <property type="protein sequence ID" value="GAB0134393.1"/>
    <property type="molecule type" value="Genomic_DNA"/>
</dbReference>
<evidence type="ECO:0000256" key="4">
    <source>
        <dbReference type="ARBA" id="ARBA00020167"/>
    </source>
</evidence>
<keyword evidence="9" id="KW-1185">Reference proteome</keyword>
<proteinExistence type="inferred from homology"/>
<comment type="similarity">
    <text evidence="2">Belongs to the peptidase M16 family. PreP subfamily.</text>
</comment>
<evidence type="ECO:0000256" key="3">
    <source>
        <dbReference type="ARBA" id="ARBA00011853"/>
    </source>
</evidence>
<dbReference type="SMART" id="SM01264">
    <property type="entry name" value="M16C_associated"/>
    <property type="match status" value="1"/>
</dbReference>
<sequence length="1004" mass="112589">MLRNAAKAARKAVTELSQYPKPGDTLHGFTLVRSKHVPELELTALHLQHDKTGADYLHIARDDSNNVFSIGFKTNPPDDTGVPHILEHTTLCGSKNYPIRDPFFKMLPRTLSNFMNAFTASDHTFYPFATTNAQDFKNLMSVYLDSTLHPLLKESDFNQEGWRIGPENPLGETDESKKLVFKGVVYNEMKGQMSDAGYLYYIRFQDHIFPDINNSGGDPVKITDLTYDQLKNFHAQHYHPSNSKLFTYGDMPLADHLQELDARLQAFDKIHADGKIHEPIKLCGPREVMLQGPFDPLVDPDRQYKTSVSWITGDTADVVESFAIALLQNLLMDGYGSPLYRGLVETGMGADWSPNAGYDSSAKHGIFSIGLTGVQEADVPKLKERVQKILRQVQETGFDRTKIDGALHQLELSLKHKTANFGFSMLNRLKPKWFNGTDPFDSLAWNDTISAFQNKLAEGDYLEGLVDKYLLNDNALTFTMAPSVTYSEELVKEEQQRLSGRISDAIERAGSEEKARKGFEQREQDLLLEQNKTNTEDLGCLPTVHVKDIPRSQEPVVVREEVLHDTPIQWREAPTNGLTYFRAINTLRNLPDDLRELIPLFTDSIMRLGTKGKTMEQLEDLIKLSTGGVSVGYHSTPSPTDFQSSSEGIIFTGMALDRNVPVMFDILRELVLETDFDSPEASLRIRQLLHASADGAVNDIASSGHRFSVGYAESSLTRSAWLRQQVAGLSQVKLITRLAGRPESDKLLDVVHKLKQIQAFALSSDDMRAAVTCGTESVSQNSNNLQSFVKSLPKDVSNLKNPEPRKLPIDRKTFFPLPYQVYYGGLSVPTASYTAPEGAPLQILSQLLTHKHLHHEIREKGGAYGGGAMYKPLDGLFGFYSYRDPNPQNTLGIMRNAGKWAINKEWSDQDLEEAKISVFQAVDAPKAVNQEGMSKFLSGITEDMKQKKREQLLEVSKDQVKQVAQKYLVEAIENGEERTAFLGERQSWVDNSWKTQEMNIAVGE</sequence>
<protein>
    <recommendedName>
        <fullName evidence="4">Presequence protease, mitochondrial</fullName>
    </recommendedName>
    <alternativeName>
        <fullName evidence="5">Pitrilysin metalloproteinase</fullName>
    </alternativeName>
</protein>
<dbReference type="Pfam" id="PF05193">
    <property type="entry name" value="Peptidase_M16_C"/>
    <property type="match status" value="1"/>
</dbReference>
<dbReference type="PANTHER" id="PTHR43016:SF13">
    <property type="entry name" value="PRESEQUENCE PROTEASE, MITOCHONDRIAL"/>
    <property type="match status" value="1"/>
</dbReference>
<feature type="domain" description="Peptidase M16C associated" evidence="7">
    <location>
        <begin position="480"/>
        <end position="738"/>
    </location>
</feature>
<dbReference type="SUPFAM" id="SSF63411">
    <property type="entry name" value="LuxS/MPP-like metallohydrolase"/>
    <property type="match status" value="4"/>
</dbReference>
<dbReference type="InterPro" id="IPR011249">
    <property type="entry name" value="Metalloenz_LuxS/M16"/>
</dbReference>
<gene>
    <name evidence="8" type="primary">g2769</name>
    <name evidence="8" type="ORF">EsDP_00002769</name>
</gene>
<evidence type="ECO:0000313" key="8">
    <source>
        <dbReference type="EMBL" id="GAB0134393.1"/>
    </source>
</evidence>
<comment type="subcellular location">
    <subcellularLocation>
        <location evidence="1">Mitochondrion intermembrane space</location>
    </subcellularLocation>
</comment>
<dbReference type="Pfam" id="PF22516">
    <property type="entry name" value="PreP_C"/>
    <property type="match status" value="1"/>
</dbReference>
<reference evidence="9" key="1">
    <citation type="submission" date="2024-06" db="EMBL/GenBank/DDBJ databases">
        <title>Draft Genome Sequences of Epichloe bromicola Strains Isolated from Elymus ciliaris.</title>
        <authorList>
            <consortium name="Epichloe bromicola genome sequencing consortium"/>
            <person name="Miura A."/>
            <person name="Imano S."/>
            <person name="Ashida A."/>
            <person name="Sato I."/>
            <person name="Chiba S."/>
            <person name="Tanaka A."/>
            <person name="Camagna M."/>
            <person name="Takemoto D."/>
        </authorList>
    </citation>
    <scope>NUCLEOTIDE SEQUENCE [LARGE SCALE GENOMIC DNA]</scope>
    <source>
        <strain evidence="9">DP</strain>
    </source>
</reference>
<dbReference type="GO" id="GO:0008233">
    <property type="term" value="F:peptidase activity"/>
    <property type="evidence" value="ECO:0007669"/>
    <property type="project" value="UniProtKB-KW"/>
</dbReference>
<dbReference type="InterPro" id="IPR011765">
    <property type="entry name" value="Pept_M16_N"/>
</dbReference>
<evidence type="ECO:0000256" key="5">
    <source>
        <dbReference type="ARBA" id="ARBA00034552"/>
    </source>
</evidence>
<evidence type="ECO:0000259" key="7">
    <source>
        <dbReference type="SMART" id="SM01264"/>
    </source>
</evidence>
<evidence type="ECO:0000256" key="6">
    <source>
        <dbReference type="ARBA" id="ARBA00045897"/>
    </source>
</evidence>
<accession>A0ABQ0CLT3</accession>
<dbReference type="GO" id="GO:0006508">
    <property type="term" value="P:proteolysis"/>
    <property type="evidence" value="ECO:0007669"/>
    <property type="project" value="UniProtKB-KW"/>
</dbReference>
<comment type="caution">
    <text evidence="8">The sequence shown here is derived from an EMBL/GenBank/DDBJ whole genome shotgun (WGS) entry which is preliminary data.</text>
</comment>
<dbReference type="InterPro" id="IPR055130">
    <property type="entry name" value="PreP_C"/>
</dbReference>
<name>A0ABQ0CLT3_9HYPO</name>
<dbReference type="InterPro" id="IPR013578">
    <property type="entry name" value="Peptidase_M16C_assoc"/>
</dbReference>
<evidence type="ECO:0000256" key="2">
    <source>
        <dbReference type="ARBA" id="ARBA00007575"/>
    </source>
</evidence>